<dbReference type="Proteomes" id="UP000050836">
    <property type="component" value="Unassembled WGS sequence"/>
</dbReference>
<dbReference type="GO" id="GO:0008929">
    <property type="term" value="F:methylglyoxal synthase activity"/>
    <property type="evidence" value="ECO:0007669"/>
    <property type="project" value="InterPro"/>
</dbReference>
<proteinExistence type="predicted"/>
<comment type="caution">
    <text evidence="1">The sequence shown here is derived from an EMBL/GenBank/DDBJ whole genome shotgun (WGS) entry which is preliminary data.</text>
</comment>
<dbReference type="GO" id="GO:0005829">
    <property type="term" value="C:cytosol"/>
    <property type="evidence" value="ECO:0007669"/>
    <property type="project" value="TreeGrafter"/>
</dbReference>
<dbReference type="PROSITE" id="PS01335">
    <property type="entry name" value="METHYLGLYOXAL_SYNTH"/>
    <property type="match status" value="1"/>
</dbReference>
<dbReference type="Gene3D" id="3.40.50.1380">
    <property type="entry name" value="Methylglyoxal synthase-like domain"/>
    <property type="match status" value="2"/>
</dbReference>
<dbReference type="EMBL" id="LLXS01000078">
    <property type="protein sequence ID" value="KRG37352.1"/>
    <property type="molecule type" value="Genomic_DNA"/>
</dbReference>
<organism evidence="1 2">
    <name type="scientific">Stenotrophomonas pictorum JCM 9942</name>
    <dbReference type="NCBI Taxonomy" id="1236960"/>
    <lineage>
        <taxon>Bacteria</taxon>
        <taxon>Pseudomonadati</taxon>
        <taxon>Pseudomonadota</taxon>
        <taxon>Gammaproteobacteria</taxon>
        <taxon>Lysobacterales</taxon>
        <taxon>Lysobacteraceae</taxon>
        <taxon>Stenotrophomonas</taxon>
    </lineage>
</organism>
<dbReference type="PANTHER" id="PTHR30492">
    <property type="entry name" value="METHYLGLYOXAL SYNTHASE"/>
    <property type="match status" value="1"/>
</dbReference>
<dbReference type="SUPFAM" id="SSF52335">
    <property type="entry name" value="Methylglyoxal synthase-like"/>
    <property type="match status" value="2"/>
</dbReference>
<dbReference type="AlphaFoldDB" id="A0A0R0A9C1"/>
<protein>
    <submittedName>
        <fullName evidence="1">Methylglyoxal synthase</fullName>
    </submittedName>
</protein>
<name>A0A0R0A9C1_9GAMM</name>
<dbReference type="InterPro" id="IPR004363">
    <property type="entry name" value="Methylgl_synth"/>
</dbReference>
<gene>
    <name evidence="1" type="ORF">ARC78_02455</name>
</gene>
<sequence>MRIGLAANRLHHEGADSALFRWLRACENGIRELGVELHAVGRTYDAIASTRPLENYPALKRYPYGREGGLMKLVAEVVGMGTPERTLDGAIYLIDPVDPSSVFPEAIALKRQCVIHGKPFISTVATARDWIEMERMHAGFSADPGADDLYDFANQTLALIAHDARKPQMLDFAAEHFEVLSQFAQRIGTGTTGQRLNELAWSRGWPRDQEWIQRFQSGPLGGDAQIADRVLEHRCQRAIFFEDPHVARQHEADIQLLERAVTTVTDEAVCITAPGIASRWAHAVRMRQRAR</sequence>
<accession>A0A0R0A9C1</accession>
<evidence type="ECO:0000313" key="1">
    <source>
        <dbReference type="EMBL" id="KRG37352.1"/>
    </source>
</evidence>
<dbReference type="OrthoDB" id="9787147at2"/>
<dbReference type="PANTHER" id="PTHR30492:SF0">
    <property type="entry name" value="METHYLGLYOXAL SYNTHASE"/>
    <property type="match status" value="1"/>
</dbReference>
<keyword evidence="2" id="KW-1185">Reference proteome</keyword>
<dbReference type="GO" id="GO:0019242">
    <property type="term" value="P:methylglyoxal biosynthetic process"/>
    <property type="evidence" value="ECO:0007669"/>
    <property type="project" value="InterPro"/>
</dbReference>
<dbReference type="InterPro" id="IPR018148">
    <property type="entry name" value="Methylglyoxal_synth_AS"/>
</dbReference>
<reference evidence="1 2" key="1">
    <citation type="submission" date="2015-10" db="EMBL/GenBank/DDBJ databases">
        <title>Genome sequencing and analysis of members of genus Stenotrophomonas.</title>
        <authorList>
            <person name="Patil P.P."/>
            <person name="Midha S."/>
            <person name="Patil P.B."/>
        </authorList>
    </citation>
    <scope>NUCLEOTIDE SEQUENCE [LARGE SCALE GENOMIC DNA]</scope>
    <source>
        <strain evidence="1 2">JCM 9942</strain>
    </source>
</reference>
<dbReference type="RefSeq" id="WP_054660578.1">
    <property type="nucleotide sequence ID" value="NZ_BAZI01000435.1"/>
</dbReference>
<evidence type="ECO:0000313" key="2">
    <source>
        <dbReference type="Proteomes" id="UP000050836"/>
    </source>
</evidence>
<dbReference type="InterPro" id="IPR036914">
    <property type="entry name" value="MGS-like_dom_sf"/>
</dbReference>